<dbReference type="AlphaFoldDB" id="A0A9X3WFD4"/>
<dbReference type="SUPFAM" id="SSF158622">
    <property type="entry name" value="YheA/YmcA-like"/>
    <property type="match status" value="1"/>
</dbReference>
<dbReference type="EMBL" id="JAMQKC010000007">
    <property type="protein sequence ID" value="MDC3417285.1"/>
    <property type="molecule type" value="Genomic_DNA"/>
</dbReference>
<evidence type="ECO:0000256" key="1">
    <source>
        <dbReference type="HAMAP-Rule" id="MF_01526"/>
    </source>
</evidence>
<dbReference type="Proteomes" id="UP001145069">
    <property type="component" value="Unassembled WGS sequence"/>
</dbReference>
<comment type="caution">
    <text evidence="2">The sequence shown here is derived from an EMBL/GenBank/DDBJ whole genome shotgun (WGS) entry which is preliminary data.</text>
</comment>
<dbReference type="HAMAP" id="MF_01526">
    <property type="entry name" value="UPF0342"/>
    <property type="match status" value="1"/>
</dbReference>
<keyword evidence="3" id="KW-1185">Reference proteome</keyword>
<proteinExistence type="inferred from homology"/>
<protein>
    <recommendedName>
        <fullName evidence="1">UPF0342 protein NC799_10200</fullName>
    </recommendedName>
</protein>
<dbReference type="Gene3D" id="1.20.1500.10">
    <property type="entry name" value="YheA/YmcA-like"/>
    <property type="match status" value="1"/>
</dbReference>
<comment type="similarity">
    <text evidence="1">Belongs to the UPF0342 family.</text>
</comment>
<evidence type="ECO:0000313" key="2">
    <source>
        <dbReference type="EMBL" id="MDC3417285.1"/>
    </source>
</evidence>
<dbReference type="Pfam" id="PF06133">
    <property type="entry name" value="Com_YlbF"/>
    <property type="match status" value="1"/>
</dbReference>
<sequence>MANIHDSAYELEKAIRGSQEFQELKQAYEDVMANEPAKKMFNDFRQTQIELQQKQMQGEQISEEEVEKARNVVQLVQQHAQISKLMEQEQRLNVLINDVSRIITKPLEELYGVPEES</sequence>
<gene>
    <name evidence="2" type="ORF">NC799_10200</name>
</gene>
<dbReference type="InterPro" id="IPR010368">
    <property type="entry name" value="Com_YlbF"/>
</dbReference>
<name>A0A9X3WFD4_9BACI</name>
<organism evidence="2 3">
    <name type="scientific">Aquibacillus salsiterrae</name>
    <dbReference type="NCBI Taxonomy" id="2950439"/>
    <lineage>
        <taxon>Bacteria</taxon>
        <taxon>Bacillati</taxon>
        <taxon>Bacillota</taxon>
        <taxon>Bacilli</taxon>
        <taxon>Bacillales</taxon>
        <taxon>Bacillaceae</taxon>
        <taxon>Aquibacillus</taxon>
    </lineage>
</organism>
<evidence type="ECO:0000313" key="3">
    <source>
        <dbReference type="Proteomes" id="UP001145069"/>
    </source>
</evidence>
<reference evidence="2" key="1">
    <citation type="submission" date="2022-06" db="EMBL/GenBank/DDBJ databases">
        <title>Aquibacillus sp. a new bacterium isolated from soil saline samples.</title>
        <authorList>
            <person name="Galisteo C."/>
            <person name="De La Haba R."/>
            <person name="Sanchez-Porro C."/>
            <person name="Ventosa A."/>
        </authorList>
    </citation>
    <scope>NUCLEOTIDE SEQUENCE</scope>
    <source>
        <strain evidence="2">3ASR75-54</strain>
    </source>
</reference>
<dbReference type="InterPro" id="IPR023378">
    <property type="entry name" value="YheA/YmcA-like_dom_sf"/>
</dbReference>
<dbReference type="RefSeq" id="WP_272446352.1">
    <property type="nucleotide sequence ID" value="NZ_JAMQKC010000007.1"/>
</dbReference>
<accession>A0A9X3WFD4</accession>